<keyword evidence="3 10" id="KW-0479">Metal-binding</keyword>
<dbReference type="InterPro" id="IPR033669">
    <property type="entry name" value="IcmF"/>
</dbReference>
<dbReference type="Gene3D" id="3.40.50.280">
    <property type="entry name" value="Cobalamin-binding domain"/>
    <property type="match status" value="1"/>
</dbReference>
<dbReference type="NCBIfam" id="TIGR00640">
    <property type="entry name" value="acid_CoA_mut_C"/>
    <property type="match status" value="1"/>
</dbReference>
<evidence type="ECO:0000256" key="5">
    <source>
        <dbReference type="ARBA" id="ARBA00022801"/>
    </source>
</evidence>
<evidence type="ECO:0000256" key="9">
    <source>
        <dbReference type="ARBA" id="ARBA00023285"/>
    </source>
</evidence>
<dbReference type="InterPro" id="IPR006099">
    <property type="entry name" value="MeMalonylCoA_mutase_a/b_cat"/>
</dbReference>
<evidence type="ECO:0000256" key="1">
    <source>
        <dbReference type="ARBA" id="ARBA00001922"/>
    </source>
</evidence>
<keyword evidence="4 10" id="KW-0547">Nucleotide-binding</keyword>
<keyword evidence="7 10" id="KW-0143">Chaperone</keyword>
<gene>
    <name evidence="10 13" type="primary">icmF</name>
    <name evidence="13" type="ORF">LMG21510_02873</name>
</gene>
<keyword evidence="2 10" id="KW-0846">Cobalamin</keyword>
<keyword evidence="8 10" id="KW-0413">Isomerase</keyword>
<evidence type="ECO:0000256" key="3">
    <source>
        <dbReference type="ARBA" id="ARBA00022723"/>
    </source>
</evidence>
<comment type="catalytic activity">
    <reaction evidence="10">
        <text>2-methylpropanoyl-CoA = butanoyl-CoA</text>
        <dbReference type="Rhea" id="RHEA:13141"/>
        <dbReference type="ChEBI" id="CHEBI:57338"/>
        <dbReference type="ChEBI" id="CHEBI:57371"/>
        <dbReference type="EC" id="5.4.99.13"/>
    </reaction>
</comment>
<dbReference type="EMBL" id="CAJZAH010000002">
    <property type="protein sequence ID" value="CAG9175451.1"/>
    <property type="molecule type" value="Genomic_DNA"/>
</dbReference>
<feature type="binding site" evidence="10">
    <location>
        <position position="280"/>
    </location>
    <ligand>
        <name>GTP</name>
        <dbReference type="ChEBI" id="CHEBI:37565"/>
    </ligand>
</feature>
<feature type="binding site" evidence="10">
    <location>
        <position position="264"/>
    </location>
    <ligand>
        <name>Mg(2+)</name>
        <dbReference type="ChEBI" id="CHEBI:18420"/>
        <label>2</label>
    </ligand>
</feature>
<evidence type="ECO:0000259" key="12">
    <source>
        <dbReference type="PROSITE" id="PS51332"/>
    </source>
</evidence>
<keyword evidence="10" id="KW-0511">Multifunctional enzyme</keyword>
<dbReference type="InterPro" id="IPR053439">
    <property type="entry name" value="IcmF/GTPase_domain"/>
</dbReference>
<dbReference type="NCBIfam" id="TIGR00641">
    <property type="entry name" value="acid_CoA_mut_N"/>
    <property type="match status" value="1"/>
</dbReference>
<feature type="binding site" description="axial binding residue" evidence="10">
    <location>
        <position position="54"/>
    </location>
    <ligand>
        <name>adenosylcob(III)alamin</name>
        <dbReference type="ChEBI" id="CHEBI:18408"/>
    </ligand>
    <ligandPart>
        <name>Co</name>
        <dbReference type="ChEBI" id="CHEBI:27638"/>
    </ligandPart>
</feature>
<comment type="function">
    <text evidence="10">Catalyzes the reversible interconversion of isobutyryl-CoA and n-butyryl-CoA, using radical chemistry. Also exhibits GTPase activity, associated with its G-protein domain (MeaI) that functions as a chaperone that assists cofactor delivery and proper holo-enzyme assembly.</text>
</comment>
<dbReference type="Pfam" id="PF03308">
    <property type="entry name" value="MeaB"/>
    <property type="match status" value="1"/>
</dbReference>
<feature type="binding site" evidence="10">
    <location>
        <position position="839"/>
    </location>
    <ligand>
        <name>substrate</name>
    </ligand>
</feature>
<feature type="binding site" evidence="10">
    <location>
        <position position="325"/>
    </location>
    <ligand>
        <name>Mg(2+)</name>
        <dbReference type="ChEBI" id="CHEBI:18420"/>
        <label>2</label>
    </ligand>
</feature>
<dbReference type="CDD" id="cd02071">
    <property type="entry name" value="MM_CoA_mut_B12_BD"/>
    <property type="match status" value="1"/>
</dbReference>
<evidence type="ECO:0000313" key="14">
    <source>
        <dbReference type="Proteomes" id="UP000721236"/>
    </source>
</evidence>
<dbReference type="InterPro" id="IPR016176">
    <property type="entry name" value="Cbl-dep_enz_cat"/>
</dbReference>
<feature type="compositionally biased region" description="Low complexity" evidence="11">
    <location>
        <begin position="10"/>
        <end position="27"/>
    </location>
</feature>
<evidence type="ECO:0000256" key="6">
    <source>
        <dbReference type="ARBA" id="ARBA00023134"/>
    </source>
</evidence>
<feature type="binding site" evidence="10">
    <location>
        <position position="277"/>
    </location>
    <ligand>
        <name>Mg(2+)</name>
        <dbReference type="ChEBI" id="CHEBI:18420"/>
        <label>2</label>
    </ligand>
</feature>
<dbReference type="Proteomes" id="UP000721236">
    <property type="component" value="Unassembled WGS sequence"/>
</dbReference>
<comment type="subunit">
    <text evidence="10">Homodimer.</text>
</comment>
<feature type="binding site" evidence="10">
    <location>
        <position position="326"/>
    </location>
    <ligand>
        <name>Mg(2+)</name>
        <dbReference type="ChEBI" id="CHEBI:18420"/>
        <label>2</label>
    </ligand>
</feature>
<dbReference type="EC" id="3.6.5.-" evidence="10"/>
<sequence>MTDLSDVHHAGGAANPATPAATATGPARPEASAPAAGPAHKVRFVTAASLFDGHDASINIMRRILQSHGCEVIHLGHNRSVEEVVEAALQEDVQGIAISSYQGGHVEYFKYMIDLLRQKGGAHIRVFGGGGGVIVPDEIRELQDYGVTRVYSPEDGQRMGLAGMIADMVRRCDFDPAAQADLTLDVLRAGDRRALAQWITVLENGRADAARLAALHEVASASGTPVLGITGTGGAGKSSLTDELIRRFRLDQRDALRIAVISIDPSRRKSGGALLGDRIRMNAINHPHIFMRSLATREAGSEISQALPDVVAACKASGFDLVIVETSGIGQGDAAIVPHVDLSLYVMTPEFGAASQLEKIDMLDFADFVAINKFDRKGARDAWRDVAKQVQRNREQWHATAEDMPVYGTQASRFNDDGVTMLYHGIGAALAGRGLKLQAGVLPRLEGRICTGQNVIVPAARSRYLAELADVVRAYHRRVAEQCRIARERQQLRAARRMLGEAGHAGGGDGALRELEDGRDAQLGAAERRLLDQWPRMREAYGGDEYVVKIRDREIRTGLVFTTLSGTQLRKVVLPRFEDDGEVLRWLMRENVPGSFPYTAGVFAFKRENEDPTRMFAGEGDAFRTNRRFKLVSEGMDAKRLSTAFDSVTLYGEDPHLRPDIYGKVGNSGVSIATLDDMKVLYDGFDLTSPATSVSMTINGPAPTILAMFMNTAIDQQLDKFRADNAREPTADEEAKVRAWVLQNVRGTVQADILKEDQGQNTCIFSTEFSLKVMGDIQEYFVHHRVRNFYSVSISGYHIAEAGANPISQLAFTLANGFTYVEAYLARGMHIDDFAPNLSFFFSNGMDPEYSVLGRVARRIWAVTLRDKYGADERSQKLKYHIQTSGRSLHAQEIDFNDIRTTLQALIAIYDNCNSLHTNAYDEAITTPTGESVRRALAIQLIINREWGVAKCENPNQGSFLIEELTDLVEEAVLQEFERIAERGGVLGAMETGYQRGKIQEESLYYEQRKHDGSLPIIGVNTFRNPDGDPVPRTLELARSSEDEKQSQLARLADFHARHAQEAPAMLERLRRAVIDNQNVFAVLMDAVRVCSLGQITHALFEVGGQYRRNM</sequence>
<dbReference type="CDD" id="cd03678">
    <property type="entry name" value="MM_CoA_mutase_1"/>
    <property type="match status" value="1"/>
</dbReference>
<keyword evidence="5 10" id="KW-0378">Hydrolase</keyword>
<dbReference type="InterPro" id="IPR036724">
    <property type="entry name" value="Cobalamin-bd_sf"/>
</dbReference>
<comment type="cofactor">
    <cofactor evidence="10">
        <name>Mg(2+)</name>
        <dbReference type="ChEBI" id="CHEBI:18420"/>
    </cofactor>
</comment>
<feature type="binding site" evidence="10">
    <location>
        <begin position="372"/>
        <end position="375"/>
    </location>
    <ligand>
        <name>GTP</name>
        <dbReference type="ChEBI" id="CHEBI:37565"/>
    </ligand>
</feature>
<proteinExistence type="inferred from homology"/>
<dbReference type="HAMAP" id="MF_02050">
    <property type="entry name" value="IcmF"/>
    <property type="match status" value="1"/>
</dbReference>
<accession>A0ABN7YTL7</accession>
<keyword evidence="9 10" id="KW-0170">Cobalt</keyword>
<comment type="similarity">
    <text evidence="10">Belongs to the IcmF family.</text>
</comment>
<dbReference type="InterPro" id="IPR027417">
    <property type="entry name" value="P-loop_NTPase"/>
</dbReference>
<evidence type="ECO:0000256" key="10">
    <source>
        <dbReference type="HAMAP-Rule" id="MF_02050"/>
    </source>
</evidence>
<feature type="binding site" evidence="10">
    <location>
        <position position="874"/>
    </location>
    <ligand>
        <name>substrate</name>
    </ligand>
</feature>
<dbReference type="PROSITE" id="PS51332">
    <property type="entry name" value="B12_BINDING"/>
    <property type="match status" value="1"/>
</dbReference>
<feature type="binding site" evidence="10">
    <location>
        <position position="1110"/>
    </location>
    <ligand>
        <name>GTP</name>
        <dbReference type="ChEBI" id="CHEBI:37565"/>
    </ligand>
</feature>
<organism evidence="13 14">
    <name type="scientific">Cupriavidus respiraculi</name>
    <dbReference type="NCBI Taxonomy" id="195930"/>
    <lineage>
        <taxon>Bacteria</taxon>
        <taxon>Pseudomonadati</taxon>
        <taxon>Pseudomonadota</taxon>
        <taxon>Betaproteobacteria</taxon>
        <taxon>Burkholderiales</taxon>
        <taxon>Burkholderiaceae</taxon>
        <taxon>Cupriavidus</taxon>
    </lineage>
</organism>
<dbReference type="InterPro" id="IPR006159">
    <property type="entry name" value="Acid_CoA_mut_C"/>
</dbReference>
<dbReference type="EC" id="5.4.99.13" evidence="10"/>
<keyword evidence="14" id="KW-1185">Reference proteome</keyword>
<dbReference type="RefSeq" id="WP_224042341.1">
    <property type="nucleotide sequence ID" value="NZ_CAJZAH010000002.1"/>
</dbReference>
<feature type="binding site" evidence="10">
    <location>
        <position position="790"/>
    </location>
    <ligand>
        <name>substrate</name>
    </ligand>
</feature>
<dbReference type="SUPFAM" id="SSF51703">
    <property type="entry name" value="Cobalamin (vitamin B12)-dependent enzymes"/>
    <property type="match status" value="1"/>
</dbReference>
<keyword evidence="6 10" id="KW-0342">GTP-binding</keyword>
<name>A0ABN7YTL7_9BURK</name>
<evidence type="ECO:0000256" key="2">
    <source>
        <dbReference type="ARBA" id="ARBA00022628"/>
    </source>
</evidence>
<dbReference type="InterPro" id="IPR052040">
    <property type="entry name" value="GTPase/Isobutyryl-CoA_mutase"/>
</dbReference>
<protein>
    <recommendedName>
        <fullName evidence="10">Fused isobutyryl-CoA mutase</fullName>
    </recommendedName>
    <domain>
        <recommendedName>
            <fullName evidence="10">Isobutyryl-CoA mutase</fullName>
            <shortName evidence="10">ICM</shortName>
            <ecNumber evidence="10">5.4.99.13</ecNumber>
        </recommendedName>
    </domain>
    <domain>
        <recommendedName>
            <fullName evidence="10">P-loop GTPase</fullName>
            <ecNumber evidence="10">3.6.5.-</ecNumber>
        </recommendedName>
        <alternativeName>
            <fullName evidence="10">G-protein chaperone</fullName>
        </alternativeName>
    </domain>
</protein>
<feature type="binding site" evidence="10">
    <location>
        <position position="605"/>
    </location>
    <ligand>
        <name>substrate</name>
    </ligand>
</feature>
<dbReference type="PANTHER" id="PTHR43087">
    <property type="entry name" value="LYSINE/ARGININE/ORNITHINE TRANSPORT SYSTEM KINASE"/>
    <property type="match status" value="1"/>
</dbReference>
<comment type="caution">
    <text evidence="13">The sequence shown here is derived from an EMBL/GenBank/DDBJ whole genome shotgun (WGS) entry which is preliminary data.</text>
</comment>
<feature type="binding site" evidence="10">
    <location>
        <position position="325"/>
    </location>
    <ligand>
        <name>Mg(2+)</name>
        <dbReference type="ChEBI" id="CHEBI:18420"/>
        <label>1</label>
        <note>catalytic</note>
    </ligand>
</feature>
<feature type="binding site" evidence="10">
    <location>
        <position position="640"/>
    </location>
    <ligand>
        <name>substrate</name>
    </ligand>
</feature>
<reference evidence="13 14" key="1">
    <citation type="submission" date="2021-08" db="EMBL/GenBank/DDBJ databases">
        <authorList>
            <person name="Peeters C."/>
        </authorList>
    </citation>
    <scope>NUCLEOTIDE SEQUENCE [LARGE SCALE GENOMIC DNA]</scope>
    <source>
        <strain evidence="13 14">LMG 21510</strain>
    </source>
</reference>
<feature type="binding site" evidence="10">
    <location>
        <position position="238"/>
    </location>
    <ligand>
        <name>Mg(2+)</name>
        <dbReference type="ChEBI" id="CHEBI:18420"/>
        <label>1</label>
        <note>catalytic</note>
    </ligand>
</feature>
<dbReference type="CDD" id="cd03114">
    <property type="entry name" value="MMAA-like"/>
    <property type="match status" value="1"/>
</dbReference>
<comment type="caution">
    <text evidence="10">Lacks conserved residue(s) required for the propagation of feature annotation.</text>
</comment>
<dbReference type="SUPFAM" id="SSF52540">
    <property type="entry name" value="P-loop containing nucleoside triphosphate hydrolases"/>
    <property type="match status" value="1"/>
</dbReference>
<dbReference type="Pfam" id="PF01642">
    <property type="entry name" value="MM_CoA_mutase"/>
    <property type="match status" value="2"/>
</dbReference>
<feature type="binding site" evidence="10">
    <location>
        <position position="746"/>
    </location>
    <ligand>
        <name>substrate</name>
    </ligand>
</feature>
<keyword evidence="10" id="KW-0460">Magnesium</keyword>
<feature type="binding site" evidence="10">
    <location>
        <position position="277"/>
    </location>
    <ligand>
        <name>Mg(2+)</name>
        <dbReference type="ChEBI" id="CHEBI:18420"/>
        <label>1</label>
        <note>catalytic</note>
    </ligand>
</feature>
<evidence type="ECO:0000256" key="4">
    <source>
        <dbReference type="ARBA" id="ARBA00022741"/>
    </source>
</evidence>
<feature type="binding site" evidence="10">
    <location>
        <position position="879"/>
    </location>
    <ligand>
        <name>substrate</name>
    </ligand>
</feature>
<evidence type="ECO:0000313" key="13">
    <source>
        <dbReference type="EMBL" id="CAG9175451.1"/>
    </source>
</evidence>
<dbReference type="PANTHER" id="PTHR43087:SF1">
    <property type="entry name" value="LAO_AO TRANSPORT SYSTEM ATPASE"/>
    <property type="match status" value="1"/>
</dbReference>
<comment type="domain">
    <text evidence="10">Is composed of four functional domains: the N-terminal 5'-deoxyadenosylcobalamin binding region that is homologous to the small subunit of ICM (IcmB), a middle P-loop GTPase domain (MeaI) that likely acts as a chaperone for ICM, a structured linker region involved in dimer formation, and a C-terminal part that is homologous to the large substrate-binding subunit of ICM (IcmA).</text>
</comment>
<dbReference type="Pfam" id="PF02310">
    <property type="entry name" value="B12-binding"/>
    <property type="match status" value="1"/>
</dbReference>
<dbReference type="NCBIfam" id="NF045497">
    <property type="entry name" value="IsobCoAmut_IcmF"/>
    <property type="match status" value="1"/>
</dbReference>
<feature type="binding site" evidence="10">
    <location>
        <position position="263"/>
    </location>
    <ligand>
        <name>Mg(2+)</name>
        <dbReference type="ChEBI" id="CHEBI:18420"/>
        <label>2</label>
    </ligand>
</feature>
<comment type="catalytic activity">
    <reaction evidence="10">
        <text>GTP + H2O = GDP + phosphate + H(+)</text>
        <dbReference type="Rhea" id="RHEA:19669"/>
        <dbReference type="ChEBI" id="CHEBI:15377"/>
        <dbReference type="ChEBI" id="CHEBI:15378"/>
        <dbReference type="ChEBI" id="CHEBI:37565"/>
        <dbReference type="ChEBI" id="CHEBI:43474"/>
        <dbReference type="ChEBI" id="CHEBI:58189"/>
    </reaction>
</comment>
<comment type="cofactor">
    <cofactor evidence="1 10">
        <name>adenosylcob(III)alamin</name>
        <dbReference type="ChEBI" id="CHEBI:18408"/>
    </cofactor>
</comment>
<feature type="region of interest" description="Disordered" evidence="11">
    <location>
        <begin position="1"/>
        <end position="38"/>
    </location>
</feature>
<evidence type="ECO:0000256" key="8">
    <source>
        <dbReference type="ARBA" id="ARBA00023235"/>
    </source>
</evidence>
<dbReference type="Gene3D" id="3.20.20.240">
    <property type="entry name" value="Methylmalonyl-CoA mutase"/>
    <property type="match status" value="1"/>
</dbReference>
<feature type="binding site" evidence="10">
    <location>
        <begin position="234"/>
        <end position="239"/>
    </location>
    <ligand>
        <name>GTP</name>
        <dbReference type="ChEBI" id="CHEBI:37565"/>
    </ligand>
</feature>
<dbReference type="InterPro" id="IPR006098">
    <property type="entry name" value="MMCoA_mutase_a_cat"/>
</dbReference>
<evidence type="ECO:0000256" key="7">
    <source>
        <dbReference type="ARBA" id="ARBA00023186"/>
    </source>
</evidence>
<feature type="binding site" evidence="10">
    <location>
        <position position="991"/>
    </location>
    <ligand>
        <name>GTP</name>
        <dbReference type="ChEBI" id="CHEBI:37565"/>
    </ligand>
</feature>
<dbReference type="Gene3D" id="3.40.50.300">
    <property type="entry name" value="P-loop containing nucleotide triphosphate hydrolases"/>
    <property type="match status" value="1"/>
</dbReference>
<feature type="domain" description="B12-binding" evidence="12">
    <location>
        <begin position="41"/>
        <end position="179"/>
    </location>
</feature>
<dbReference type="InterPro" id="IPR006158">
    <property type="entry name" value="Cobalamin-bd"/>
</dbReference>
<dbReference type="SUPFAM" id="SSF52242">
    <property type="entry name" value="Cobalamin (vitamin B12)-binding domain"/>
    <property type="match status" value="1"/>
</dbReference>
<evidence type="ECO:0000256" key="11">
    <source>
        <dbReference type="SAM" id="MobiDB-lite"/>
    </source>
</evidence>